<feature type="region of interest" description="Disordered" evidence="1">
    <location>
        <begin position="919"/>
        <end position="964"/>
    </location>
</feature>
<dbReference type="Proteomes" id="UP000002149">
    <property type="component" value="Chromosome 11"/>
</dbReference>
<feature type="region of interest" description="Disordered" evidence="1">
    <location>
        <begin position="47"/>
        <end position="67"/>
    </location>
</feature>
<keyword evidence="2" id="KW-1133">Transmembrane helix</keyword>
<dbReference type="HOGENOM" id="CLU_289500_0_0_1"/>
<feature type="transmembrane region" description="Helical" evidence="2">
    <location>
        <begin position="427"/>
        <end position="453"/>
    </location>
</feature>
<feature type="compositionally biased region" description="Low complexity" evidence="1">
    <location>
        <begin position="24"/>
        <end position="35"/>
    </location>
</feature>
<organism evidence="3 4">
    <name type="scientific">Cryptococcus deneoformans (strain JEC21 / ATCC MYA-565)</name>
    <name type="common">Cryptococcus neoformans var. neoformans serotype D</name>
    <dbReference type="NCBI Taxonomy" id="214684"/>
    <lineage>
        <taxon>Eukaryota</taxon>
        <taxon>Fungi</taxon>
        <taxon>Dikarya</taxon>
        <taxon>Basidiomycota</taxon>
        <taxon>Agaricomycotina</taxon>
        <taxon>Tremellomycetes</taxon>
        <taxon>Tremellales</taxon>
        <taxon>Cryptococcaceae</taxon>
        <taxon>Cryptococcus</taxon>
        <taxon>Cryptococcus neoformans species complex</taxon>
    </lineage>
</organism>
<feature type="region of interest" description="Disordered" evidence="1">
    <location>
        <begin position="99"/>
        <end position="267"/>
    </location>
</feature>
<feature type="compositionally biased region" description="Pro residues" evidence="1">
    <location>
        <begin position="187"/>
        <end position="200"/>
    </location>
</feature>
<dbReference type="AlphaFoldDB" id="Q5K9T7"/>
<dbReference type="OrthoDB" id="2575061at2759"/>
<feature type="region of interest" description="Disordered" evidence="1">
    <location>
        <begin position="1"/>
        <end position="35"/>
    </location>
</feature>
<evidence type="ECO:0000313" key="3">
    <source>
        <dbReference type="EMBL" id="AAW46126.2"/>
    </source>
</evidence>
<feature type="compositionally biased region" description="Low complexity" evidence="1">
    <location>
        <begin position="137"/>
        <end position="152"/>
    </location>
</feature>
<keyword evidence="4" id="KW-1185">Reference proteome</keyword>
<feature type="compositionally biased region" description="Polar residues" evidence="1">
    <location>
        <begin position="951"/>
        <end position="961"/>
    </location>
</feature>
<feature type="compositionally biased region" description="Polar residues" evidence="1">
    <location>
        <begin position="891"/>
        <end position="904"/>
    </location>
</feature>
<evidence type="ECO:0000256" key="2">
    <source>
        <dbReference type="SAM" id="Phobius"/>
    </source>
</evidence>
<dbReference type="RefSeq" id="XP_024513710.1">
    <property type="nucleotide sequence ID" value="XM_024658034.1"/>
</dbReference>
<feature type="compositionally biased region" description="Low complexity" evidence="1">
    <location>
        <begin position="934"/>
        <end position="950"/>
    </location>
</feature>
<dbReference type="KEGG" id="cne:CNK00810"/>
<name>Q5K9T7_CRYD1</name>
<dbReference type="VEuPathDB" id="FungiDB:CNK00810"/>
<protein>
    <submittedName>
        <fullName evidence="3">Uncharacterized protein</fullName>
    </submittedName>
</protein>
<evidence type="ECO:0000256" key="1">
    <source>
        <dbReference type="SAM" id="MobiDB-lite"/>
    </source>
</evidence>
<dbReference type="PaxDb" id="214684-Q5K9T7"/>
<dbReference type="GeneID" id="3254412"/>
<feature type="compositionally biased region" description="Basic and acidic residues" evidence="1">
    <location>
        <begin position="237"/>
        <end position="252"/>
    </location>
</feature>
<dbReference type="InParanoid" id="Q5K9T7"/>
<feature type="compositionally biased region" description="Polar residues" evidence="1">
    <location>
        <begin position="1"/>
        <end position="12"/>
    </location>
</feature>
<accession>Q5K9T7</accession>
<dbReference type="EMBL" id="AE017351">
    <property type="protein sequence ID" value="AAW46126.2"/>
    <property type="molecule type" value="Genomic_DNA"/>
</dbReference>
<keyword evidence="2" id="KW-0472">Membrane</keyword>
<evidence type="ECO:0000313" key="4">
    <source>
        <dbReference type="Proteomes" id="UP000002149"/>
    </source>
</evidence>
<feature type="region of interest" description="Disordered" evidence="1">
    <location>
        <begin position="876"/>
        <end position="905"/>
    </location>
</feature>
<feature type="transmembrane region" description="Helical" evidence="2">
    <location>
        <begin position="473"/>
        <end position="495"/>
    </location>
</feature>
<feature type="region of interest" description="Disordered" evidence="1">
    <location>
        <begin position="302"/>
        <end position="391"/>
    </location>
</feature>
<feature type="transmembrane region" description="Helical" evidence="2">
    <location>
        <begin position="621"/>
        <end position="645"/>
    </location>
</feature>
<reference evidence="3 4" key="1">
    <citation type="journal article" date="2005" name="Science">
        <title>The genome of the basidiomycetous yeast and human pathogen Cryptococcus neoformans.</title>
        <authorList>
            <person name="Loftus B.J."/>
            <person name="Fung E."/>
            <person name="Roncaglia P."/>
            <person name="Rowley D."/>
            <person name="Amedeo P."/>
            <person name="Bruno D."/>
            <person name="Vamathevan J."/>
            <person name="Miranda M."/>
            <person name="Anderson I.J."/>
            <person name="Fraser J.A."/>
            <person name="Allen J.E."/>
            <person name="Bosdet I.E."/>
            <person name="Brent M.R."/>
            <person name="Chiu R."/>
            <person name="Doering T.L."/>
            <person name="Donlin M.J."/>
            <person name="D'Souza C.A."/>
            <person name="Fox D.S."/>
            <person name="Grinberg V."/>
            <person name="Fu J."/>
            <person name="Fukushima M."/>
            <person name="Haas B.J."/>
            <person name="Huang J.C."/>
            <person name="Janbon G."/>
            <person name="Jones S.J."/>
            <person name="Koo H.L."/>
            <person name="Krzywinski M.I."/>
            <person name="Kwon-Chung J.K."/>
            <person name="Lengeler K.B."/>
            <person name="Maiti R."/>
            <person name="Marra M.A."/>
            <person name="Marra R.E."/>
            <person name="Mathewson C.A."/>
            <person name="Mitchell T.G."/>
            <person name="Pertea M."/>
            <person name="Riggs F.R."/>
            <person name="Salzberg S.L."/>
            <person name="Schein J.E."/>
            <person name="Shvartsbeyn A."/>
            <person name="Shin H."/>
            <person name="Shumway M."/>
            <person name="Specht C.A."/>
            <person name="Suh B.B."/>
            <person name="Tenney A."/>
            <person name="Utterback T.R."/>
            <person name="Wickes B.L."/>
            <person name="Wortman J.R."/>
            <person name="Wye N.H."/>
            <person name="Kronstad J.W."/>
            <person name="Lodge J.K."/>
            <person name="Heitman J."/>
            <person name="Davis R.W."/>
            <person name="Fraser C.M."/>
            <person name="Hyman R.W."/>
        </authorList>
    </citation>
    <scope>NUCLEOTIDE SEQUENCE [LARGE SCALE GENOMIC DNA]</scope>
    <source>
        <strain evidence="4">JEC21 / ATCC MYA-565</strain>
    </source>
</reference>
<feature type="compositionally biased region" description="Polar residues" evidence="1">
    <location>
        <begin position="155"/>
        <end position="177"/>
    </location>
</feature>
<gene>
    <name evidence="3" type="ordered locus">CNK00810</name>
</gene>
<dbReference type="PANTHER" id="PTHR24216">
    <property type="entry name" value="PAXILLIN-RELATED"/>
    <property type="match status" value="1"/>
</dbReference>
<keyword evidence="2" id="KW-0812">Transmembrane</keyword>
<feature type="compositionally biased region" description="Polar residues" evidence="1">
    <location>
        <begin position="304"/>
        <end position="325"/>
    </location>
</feature>
<feature type="compositionally biased region" description="Polar residues" evidence="1">
    <location>
        <begin position="814"/>
        <end position="832"/>
    </location>
</feature>
<feature type="region of interest" description="Disordered" evidence="1">
    <location>
        <begin position="800"/>
        <end position="832"/>
    </location>
</feature>
<sequence>MSLAEQRSTQGIVQELMEEIRAGSSRNSPTSSTSTIEYIGQVRVTAGSGHRRIHSTPGASASSEVDVRARTLSDGAFAKTTNMLDGGSANPRGRIREAVTAPTSPVMNKPKLTSTSVPGPKEKVEAGTASAAETNDPKQSSSSSLPPSKIPLAFPSTQSAQHEPSASHPQAETSPTTPELRIIKSSVPPPCSLPSSPPLSPTNLSSGDMHPFPVVADIEKNVSPSKKRSGNLPTPSTREKGKGSEIGERPGEGRAQTMRRGFIGPGGVMHKIASSQSLNKVRTALPFTRNVEAERSSPAILSSKAFSPTTQVQTSSSLNIPNQATFLRPAPPPPRTPSYRQPRQPAFARPSTRISSPSPSPSPHKSLSPGANFAPRQSRPRKGMSSQLPRMGLPEEDVEMIEIPRFKKRELNLGIVRKHPGKQRAAWLALGGLWVVNGLLSLFFDMNVIYILVQCSIHPSFDTNNTKLWQFAAAAYAILWALSTIVVWLGWELGYEFWRRWRLERPAIEPIYLSLPASLHLSLKSYDHFIFLLHIRTSAFGTAYAKDIIPETCHALIQLLPGLIPLLPRAAIAVVMLISFWKPSADVQAPYGGPVDRTADRDPNFFRSDAPGELTNYSKGVLLTFTMYIAFRLLVVIASAIGLWVSSARPLGGFIGKRFQRRSPVGPAGPSTPRRHHRKSAFQPRDPSLTHSPQKNWVDESSWDWAWKERMRARVQDAFELCIVRLDGDDGIFKQTGETGTGQDVPWAKSSYKATERIPMEEREQKDASYSATNFIGQIIAHESSPSCSLSAIDEFEATRPESILDPTGDAKVQPSSSRAATNPTSSTNDLFYTPPASITSAAKKESSVADAIVKGGVPLSAYEKPSGWMTEFGVKEEKARETQDCEGSDNESTGLLSAQTSPRESMLFREWSGSTASHLSHKMSGDVSQHSHSTTSGTGSGSDKTSTTSIRQSAYTTSHPHVTDLARTRSSSITMIKESLNGVALAAANGSAGLVRRARSGTMLSNGTKGKRYNKISDDEGGEELANDELVTPRSKHDKTMGLGVPFVYLSPHDDYNHQGTTRNDMT</sequence>
<feature type="region of interest" description="Disordered" evidence="1">
    <location>
        <begin position="662"/>
        <end position="696"/>
    </location>
</feature>
<dbReference type="eggNOG" id="ENOG502S4B8">
    <property type="taxonomic scope" value="Eukaryota"/>
</dbReference>
<feature type="compositionally biased region" description="Polar residues" evidence="1">
    <location>
        <begin position="101"/>
        <end position="117"/>
    </location>
</feature>
<proteinExistence type="predicted"/>
<feature type="compositionally biased region" description="Low complexity" evidence="1">
    <location>
        <begin position="337"/>
        <end position="369"/>
    </location>
</feature>